<organism evidence="7 8">
    <name type="scientific">Somion occarium</name>
    <dbReference type="NCBI Taxonomy" id="3059160"/>
    <lineage>
        <taxon>Eukaryota</taxon>
        <taxon>Fungi</taxon>
        <taxon>Dikarya</taxon>
        <taxon>Basidiomycota</taxon>
        <taxon>Agaricomycotina</taxon>
        <taxon>Agaricomycetes</taxon>
        <taxon>Polyporales</taxon>
        <taxon>Cerrenaceae</taxon>
        <taxon>Somion</taxon>
    </lineage>
</organism>
<dbReference type="EMBL" id="OZ037944">
    <property type="protein sequence ID" value="CAL1695441.1"/>
    <property type="molecule type" value="Genomic_DNA"/>
</dbReference>
<comment type="subunit">
    <text evidence="5">Component of the RIX1 complex.</text>
</comment>
<dbReference type="Pfam" id="PF12333">
    <property type="entry name" value="Ipi1_N"/>
    <property type="match status" value="1"/>
</dbReference>
<dbReference type="Proteomes" id="UP001497453">
    <property type="component" value="Chromosome 1"/>
</dbReference>
<evidence type="ECO:0000256" key="1">
    <source>
        <dbReference type="ARBA" id="ARBA00002355"/>
    </source>
</evidence>
<feature type="domain" description="Pre-rRNA-processing protein Ipi1 N-terminal" evidence="6">
    <location>
        <begin position="139"/>
        <end position="245"/>
    </location>
</feature>
<reference evidence="8" key="1">
    <citation type="submission" date="2024-04" db="EMBL/GenBank/DDBJ databases">
        <authorList>
            <person name="Shaw F."/>
            <person name="Minotto A."/>
        </authorList>
    </citation>
    <scope>NUCLEOTIDE SEQUENCE [LARGE SCALE GENOMIC DNA]</scope>
</reference>
<evidence type="ECO:0000256" key="2">
    <source>
        <dbReference type="ARBA" id="ARBA00004123"/>
    </source>
</evidence>
<dbReference type="InterPro" id="IPR024679">
    <property type="entry name" value="Ipi1_N"/>
</dbReference>
<dbReference type="InterPro" id="IPR011989">
    <property type="entry name" value="ARM-like"/>
</dbReference>
<dbReference type="SUPFAM" id="SSF48371">
    <property type="entry name" value="ARM repeat"/>
    <property type="match status" value="1"/>
</dbReference>
<evidence type="ECO:0000256" key="5">
    <source>
        <dbReference type="RuleBase" id="RU368021"/>
    </source>
</evidence>
<gene>
    <name evidence="7" type="ORF">GFSPODELE1_LOCUS752</name>
</gene>
<dbReference type="PANTHER" id="PTHR16056">
    <property type="entry name" value="REGULATOR OF MICROTUBULE DYNAMICS PROTEIN"/>
    <property type="match status" value="1"/>
</dbReference>
<name>A0ABP1CIC0_9APHY</name>
<evidence type="ECO:0000256" key="3">
    <source>
        <dbReference type="ARBA" id="ARBA00006427"/>
    </source>
</evidence>
<protein>
    <recommendedName>
        <fullName evidence="5">Pre-rRNA-processing protein</fullName>
    </recommendedName>
</protein>
<evidence type="ECO:0000313" key="7">
    <source>
        <dbReference type="EMBL" id="CAL1695441.1"/>
    </source>
</evidence>
<keyword evidence="4 5" id="KW-0539">Nucleus</keyword>
<evidence type="ECO:0000313" key="8">
    <source>
        <dbReference type="Proteomes" id="UP001497453"/>
    </source>
</evidence>
<proteinExistence type="inferred from homology"/>
<accession>A0ABP1CIC0</accession>
<keyword evidence="5" id="KW-0698">rRNA processing</keyword>
<evidence type="ECO:0000256" key="4">
    <source>
        <dbReference type="ARBA" id="ARBA00023242"/>
    </source>
</evidence>
<dbReference type="InterPro" id="IPR016024">
    <property type="entry name" value="ARM-type_fold"/>
</dbReference>
<evidence type="ECO:0000259" key="6">
    <source>
        <dbReference type="Pfam" id="PF12333"/>
    </source>
</evidence>
<comment type="similarity">
    <text evidence="3 5">Belongs to the IPI1/TEX10 family.</text>
</comment>
<sequence length="746" mass="81411">MPKSTKKKKDKAADFSKAKLKLGKGKQLANNAVDTSFKARSIALPSQSIAQGSSNAPTTKRRLTFENLISYLKHYNVSTRKDAIFGLRELLEENPHLLADHLTALVNGTVRVIGDEDASVRKALLGFFGWLLPRVPQSDLHPHAPILLLFTTSALTHIFPEIRIDAIRFLDIFLEHIPEIVIEGWARDNSGHGRRVLQGYLGVLSAGTAYGHDGDSGPVKATSTASVILSPGSKLVVLKSLATFLNRALAVKKQASQSSSSSSSTPTRFFASSFSSQSAFETFDSLLRPTLTDPTKTATRQWAEETDPTEDDFVGAFTLASSHIGDSWSLQDLTNVELPILGKDVDGGQSSTGVNAEYTHVLVSKHLTKMLHATLVSTLLDCAPAVFSPSSSPPETELNMILTISDIARSLYGALLQDASTNVTPSYQVIEDLSSFLGHMSPYFPFVPSGSILAKRDIKIEQAFQDLNITYCELTSLLLLVSPTPEHVSTSRSSNGKRPASTPTHLTSLQVDRVHDYVVRLLRGEPPSGSVQATLPRPIAPSVYSALLPTIWALINHAALERSQDSESLLVAVIEHAIKVSSTSAVKIHTLDFLGRLILLNTTPEYRGPIRIEWDSEEGHKLSEWLLHLPKTVWELGSNNQASTEVIFRLLLRLRQRKFSLLCNEQTLGAIRSRLAPYFVINHPSRGKLPGPFAKLPPSPLRRLALDVGASLCPTSDGDAADLIAAIHEAVRDAGEGDYWVSVMRD</sequence>
<comment type="subcellular location">
    <subcellularLocation>
        <location evidence="2 5">Nucleus</location>
    </subcellularLocation>
</comment>
<keyword evidence="8" id="KW-1185">Reference proteome</keyword>
<dbReference type="PANTHER" id="PTHR16056:SF2">
    <property type="entry name" value="TESTIS-EXPRESSED PROTEIN 10"/>
    <property type="match status" value="1"/>
</dbReference>
<comment type="function">
    <text evidence="1 5">Component of the RIX1 complex required for processing of ITS2 sequences from 35S pre-rRNA.</text>
</comment>
<keyword evidence="5" id="KW-0690">Ribosome biogenesis</keyword>
<dbReference type="Gene3D" id="1.25.10.10">
    <property type="entry name" value="Leucine-rich Repeat Variant"/>
    <property type="match status" value="1"/>
</dbReference>